<comment type="similarity">
    <text evidence="1">Belongs to the 'GDSL' lipolytic enzyme family.</text>
</comment>
<dbReference type="Proteomes" id="UP001187192">
    <property type="component" value="Unassembled WGS sequence"/>
</dbReference>
<keyword evidence="2" id="KW-0325">Glycoprotein</keyword>
<gene>
    <name evidence="3" type="ORF">TIFTF001_021392</name>
</gene>
<keyword evidence="4" id="KW-1185">Reference proteome</keyword>
<dbReference type="PANTHER" id="PTHR22835:SF158">
    <property type="entry name" value="GDSL ESTERASE_LIPASE LIP-4-LIKE ISOFORM X1"/>
    <property type="match status" value="1"/>
</dbReference>
<dbReference type="InterPro" id="IPR001087">
    <property type="entry name" value="GDSL"/>
</dbReference>
<evidence type="ECO:0008006" key="5">
    <source>
        <dbReference type="Google" id="ProtNLM"/>
    </source>
</evidence>
<comment type="caution">
    <text evidence="3">The sequence shown here is derived from an EMBL/GenBank/DDBJ whole genome shotgun (WGS) entry which is preliminary data.</text>
</comment>
<reference evidence="3" key="1">
    <citation type="submission" date="2023-07" db="EMBL/GenBank/DDBJ databases">
        <title>draft genome sequence of fig (Ficus carica).</title>
        <authorList>
            <person name="Takahashi T."/>
            <person name="Nishimura K."/>
        </authorList>
    </citation>
    <scope>NUCLEOTIDE SEQUENCE</scope>
</reference>
<dbReference type="AlphaFoldDB" id="A0AA88AUW0"/>
<organism evidence="3 4">
    <name type="scientific">Ficus carica</name>
    <name type="common">Common fig</name>
    <dbReference type="NCBI Taxonomy" id="3494"/>
    <lineage>
        <taxon>Eukaryota</taxon>
        <taxon>Viridiplantae</taxon>
        <taxon>Streptophyta</taxon>
        <taxon>Embryophyta</taxon>
        <taxon>Tracheophyta</taxon>
        <taxon>Spermatophyta</taxon>
        <taxon>Magnoliopsida</taxon>
        <taxon>eudicotyledons</taxon>
        <taxon>Gunneridae</taxon>
        <taxon>Pentapetalae</taxon>
        <taxon>rosids</taxon>
        <taxon>fabids</taxon>
        <taxon>Rosales</taxon>
        <taxon>Moraceae</taxon>
        <taxon>Ficeae</taxon>
        <taxon>Ficus</taxon>
    </lineage>
</organism>
<proteinExistence type="inferred from homology"/>
<evidence type="ECO:0000313" key="3">
    <source>
        <dbReference type="EMBL" id="GMN52246.1"/>
    </source>
</evidence>
<sequence length="281" mass="31299">MVQIQKHCNRKPVVFNFGDSNSDTGGFSLGSGFTFGPPTGRAFFHRPTGRLCDGRLMIDFLCYKDLVRAEEFNNSLYTLDIGQNDLAASFTYLSYAQVIDKIPSFIAEIQTSIQTLYQNGATNFWVHNTGPLGCLPQILSTTSHNTSDIDNYGCIQYMNEAAKEFNKQLFSLCEELRSEMKDATIVHVDIYSIKYGIITNPSIYGFENPLMACCGYGGPPYNYKLNHACGVPGFNVCDDGSKFISWDGVHYTEAANAVFASKTLSTNYSTPPLQFQYFCNT</sequence>
<dbReference type="EMBL" id="BTGU01000041">
    <property type="protein sequence ID" value="GMN52246.1"/>
    <property type="molecule type" value="Genomic_DNA"/>
</dbReference>
<dbReference type="PANTHER" id="PTHR22835">
    <property type="entry name" value="ZINC FINGER FYVE DOMAIN CONTAINING PROTEIN"/>
    <property type="match status" value="1"/>
</dbReference>
<dbReference type="InterPro" id="IPR036514">
    <property type="entry name" value="SGNH_hydro_sf"/>
</dbReference>
<protein>
    <recommendedName>
        <fullName evidence="5">GDSL esterase/lipase</fullName>
    </recommendedName>
</protein>
<dbReference type="GO" id="GO:0016788">
    <property type="term" value="F:hydrolase activity, acting on ester bonds"/>
    <property type="evidence" value="ECO:0007669"/>
    <property type="project" value="InterPro"/>
</dbReference>
<evidence type="ECO:0000256" key="2">
    <source>
        <dbReference type="ARBA" id="ARBA00023180"/>
    </source>
</evidence>
<evidence type="ECO:0000256" key="1">
    <source>
        <dbReference type="ARBA" id="ARBA00008668"/>
    </source>
</evidence>
<accession>A0AA88AUW0</accession>
<dbReference type="Pfam" id="PF00657">
    <property type="entry name" value="Lipase_GDSL"/>
    <property type="match status" value="1"/>
</dbReference>
<dbReference type="Gene3D" id="3.40.50.1110">
    <property type="entry name" value="SGNH hydrolase"/>
    <property type="match status" value="2"/>
</dbReference>
<evidence type="ECO:0000313" key="4">
    <source>
        <dbReference type="Proteomes" id="UP001187192"/>
    </source>
</evidence>
<name>A0AA88AUW0_FICCA</name>
<dbReference type="SUPFAM" id="SSF52266">
    <property type="entry name" value="SGNH hydrolase"/>
    <property type="match status" value="1"/>
</dbReference>